<evidence type="ECO:0000259" key="3">
    <source>
        <dbReference type="Pfam" id="PF25221"/>
    </source>
</evidence>
<dbReference type="Pfam" id="PF25221">
    <property type="entry name" value="5TMH_Lnb"/>
    <property type="match status" value="1"/>
</dbReference>
<comment type="caution">
    <text evidence="4">The sequence shown here is derived from an EMBL/GenBank/DDBJ whole genome shotgun (WGS) entry which is preliminary data.</text>
</comment>
<feature type="transmembrane region" description="Helical" evidence="1">
    <location>
        <begin position="322"/>
        <end position="340"/>
    </location>
</feature>
<evidence type="ECO:0000256" key="1">
    <source>
        <dbReference type="SAM" id="Phobius"/>
    </source>
</evidence>
<dbReference type="Pfam" id="PF13387">
    <property type="entry name" value="Lnb_N"/>
    <property type="match status" value="1"/>
</dbReference>
<organism evidence="4 5">
    <name type="scientific">Prevotella jejuni</name>
    <dbReference type="NCBI Taxonomy" id="1177574"/>
    <lineage>
        <taxon>Bacteria</taxon>
        <taxon>Pseudomonadati</taxon>
        <taxon>Bacteroidota</taxon>
        <taxon>Bacteroidia</taxon>
        <taxon>Bacteroidales</taxon>
        <taxon>Prevotellaceae</taxon>
        <taxon>Prevotella</taxon>
    </lineage>
</organism>
<gene>
    <name evidence="4" type="ORF">SAMN06265364_10154</name>
</gene>
<dbReference type="InterPro" id="IPR025178">
    <property type="entry name" value="Lnb_N"/>
</dbReference>
<proteinExistence type="predicted"/>
<evidence type="ECO:0008006" key="6">
    <source>
        <dbReference type="Google" id="ProtNLM"/>
    </source>
</evidence>
<dbReference type="InterPro" id="IPR057436">
    <property type="entry name" value="5TMH_Lnb"/>
</dbReference>
<dbReference type="Proteomes" id="UP000198427">
    <property type="component" value="Unassembled WGS sequence"/>
</dbReference>
<keyword evidence="1" id="KW-1133">Transmembrane helix</keyword>
<dbReference type="EMBL" id="FZNZ01000001">
    <property type="protein sequence ID" value="SNR60041.1"/>
    <property type="molecule type" value="Genomic_DNA"/>
</dbReference>
<name>A0AA94IQV3_9BACT</name>
<feature type="transmembrane region" description="Helical" evidence="1">
    <location>
        <begin position="349"/>
        <end position="367"/>
    </location>
</feature>
<evidence type="ECO:0000259" key="2">
    <source>
        <dbReference type="Pfam" id="PF13387"/>
    </source>
</evidence>
<feature type="transmembrane region" description="Helical" evidence="1">
    <location>
        <begin position="373"/>
        <end position="391"/>
    </location>
</feature>
<feature type="transmembrane region" description="Helical" evidence="1">
    <location>
        <begin position="265"/>
        <end position="287"/>
    </location>
</feature>
<keyword evidence="1" id="KW-0812">Transmembrane</keyword>
<keyword evidence="1" id="KW-0472">Membrane</keyword>
<accession>A0AA94IQV3</accession>
<keyword evidence="5" id="KW-1185">Reference proteome</keyword>
<feature type="transmembrane region" description="Helical" evidence="1">
    <location>
        <begin position="294"/>
        <end position="316"/>
    </location>
</feature>
<dbReference type="AlphaFoldDB" id="A0AA94IQV3"/>
<reference evidence="4 5" key="1">
    <citation type="submission" date="2017-06" db="EMBL/GenBank/DDBJ databases">
        <authorList>
            <person name="Varghese N."/>
            <person name="Submissions S."/>
        </authorList>
    </citation>
    <scope>NUCLEOTIDE SEQUENCE [LARGE SCALE GENOMIC DNA]</scope>
    <source>
        <strain evidence="4 5">DSM 26989</strain>
    </source>
</reference>
<evidence type="ECO:0000313" key="5">
    <source>
        <dbReference type="Proteomes" id="UP000198427"/>
    </source>
</evidence>
<feature type="domain" description="Lnb N-terminal periplasmic" evidence="2">
    <location>
        <begin position="39"/>
        <end position="170"/>
    </location>
</feature>
<feature type="domain" description="Lnb-like transmembrane" evidence="3">
    <location>
        <begin position="262"/>
        <end position="392"/>
    </location>
</feature>
<evidence type="ECO:0000313" key="4">
    <source>
        <dbReference type="EMBL" id="SNR60041.1"/>
    </source>
</evidence>
<protein>
    <recommendedName>
        <fullName evidence="6">DUF4105 domain-containing protein</fullName>
    </recommendedName>
</protein>
<sequence length="399" mass="46027">MLSCFFSNFATNMKKGLLYIVLTVLLSVVNITAGAQSMNNNDSIQISLLTCSPGKEVWAQYGHTAIRYYDKEKGLDLAINYGIFSLDQTYFIPRFVLGMTDYRMGIQAMDDFLAQYSYEGRGVVEQVLNLSPKDKDVIYEALQENMKPENVVYRYNYFFDNCTTRARDMIVNHLHGRVVYPPAKPDATFRSMIHEWNYKDKWSQFGEDLLLGVNADRKTTKSEQQFLPENLRIDFDKATYNGKPLVKQTNELLPAETTEAEPSSLLSPIFVAFLFATISIIITLFSYRKQRVYWLWDAVLMLTSGLIGIILFIMIFSQHPCVSLNFIIFFFNPLPLFFLYPTVKRKKTLWWKIWGILIIIGLLGRFIQEIPVPIIIVASFLLLHCIVHLRISKSVTTVK</sequence>